<protein>
    <submittedName>
        <fullName evidence="1">Uncharacterized protein</fullName>
    </submittedName>
</protein>
<name>A0A0E9P538_ANGAN</name>
<dbReference type="EMBL" id="GBXM01109101">
    <property type="protein sequence ID" value="JAG99475.1"/>
    <property type="molecule type" value="Transcribed_RNA"/>
</dbReference>
<proteinExistence type="predicted"/>
<reference evidence="1" key="2">
    <citation type="journal article" date="2015" name="Fish Shellfish Immunol.">
        <title>Early steps in the European eel (Anguilla anguilla)-Vibrio vulnificus interaction in the gills: Role of the RtxA13 toxin.</title>
        <authorList>
            <person name="Callol A."/>
            <person name="Pajuelo D."/>
            <person name="Ebbesson L."/>
            <person name="Teles M."/>
            <person name="MacKenzie S."/>
            <person name="Amaro C."/>
        </authorList>
    </citation>
    <scope>NUCLEOTIDE SEQUENCE</scope>
</reference>
<sequence length="18" mass="2213">MRNLKVVKRLQHIDVYSL</sequence>
<dbReference type="AlphaFoldDB" id="A0A0E9P538"/>
<accession>A0A0E9P538</accession>
<evidence type="ECO:0000313" key="1">
    <source>
        <dbReference type="EMBL" id="JAG99475.1"/>
    </source>
</evidence>
<organism evidence="1">
    <name type="scientific">Anguilla anguilla</name>
    <name type="common">European freshwater eel</name>
    <name type="synonym">Muraena anguilla</name>
    <dbReference type="NCBI Taxonomy" id="7936"/>
    <lineage>
        <taxon>Eukaryota</taxon>
        <taxon>Metazoa</taxon>
        <taxon>Chordata</taxon>
        <taxon>Craniata</taxon>
        <taxon>Vertebrata</taxon>
        <taxon>Euteleostomi</taxon>
        <taxon>Actinopterygii</taxon>
        <taxon>Neopterygii</taxon>
        <taxon>Teleostei</taxon>
        <taxon>Anguilliformes</taxon>
        <taxon>Anguillidae</taxon>
        <taxon>Anguilla</taxon>
    </lineage>
</organism>
<reference evidence="1" key="1">
    <citation type="submission" date="2014-11" db="EMBL/GenBank/DDBJ databases">
        <authorList>
            <person name="Amaro Gonzalez C."/>
        </authorList>
    </citation>
    <scope>NUCLEOTIDE SEQUENCE</scope>
</reference>